<protein>
    <recommendedName>
        <fullName evidence="4">DNA methylase adenine-specific domain-containing protein</fullName>
    </recommendedName>
</protein>
<name>A0A0F9DIC5_9ZZZZ</name>
<comment type="caution">
    <text evidence="3">The sequence shown here is derived from an EMBL/GenBank/DDBJ whole genome shotgun (WGS) entry which is preliminary data.</text>
</comment>
<feature type="domain" description="MmeI-like target recognition" evidence="1">
    <location>
        <begin position="27"/>
        <end position="162"/>
    </location>
</feature>
<dbReference type="Pfam" id="PF20467">
    <property type="entry name" value="MmeI_C"/>
    <property type="match status" value="1"/>
</dbReference>
<feature type="domain" description="MmeI-like C-terminal" evidence="2">
    <location>
        <begin position="164"/>
        <end position="241"/>
    </location>
</feature>
<gene>
    <name evidence="3" type="ORF">LCGC14_2195240</name>
</gene>
<dbReference type="AlphaFoldDB" id="A0A0F9DIC5"/>
<proteinExistence type="predicted"/>
<feature type="non-terminal residue" evidence="3">
    <location>
        <position position="1"/>
    </location>
</feature>
<organism evidence="3">
    <name type="scientific">marine sediment metagenome</name>
    <dbReference type="NCBI Taxonomy" id="412755"/>
    <lineage>
        <taxon>unclassified sequences</taxon>
        <taxon>metagenomes</taxon>
        <taxon>ecological metagenomes</taxon>
    </lineage>
</organism>
<evidence type="ECO:0000313" key="3">
    <source>
        <dbReference type="EMBL" id="KKL61443.1"/>
    </source>
</evidence>
<evidence type="ECO:0000259" key="1">
    <source>
        <dbReference type="Pfam" id="PF20466"/>
    </source>
</evidence>
<dbReference type="InterPro" id="IPR046818">
    <property type="entry name" value="MmeI_C"/>
</dbReference>
<sequence>PIFLTPYGLSYIFTIKSVYSFQALPQCIWIEDSDLPDAKTIKAIQTRIDDVEQWRLSSKDAGTRSMANRPHQFREMNFSKKSTIVIPIRSSEVRAYLPVDLYGGEARVTNLAYALYDAPTFNLAIISSKLHLVWISAICGKLETRLSYSNKMGWHTFPLPALTEKNKADLTRCAEDILLAREAHFPATIADLYDPETIPVNLREAHERNDGVLERIYIGRRFKNDTERLEKLFELYTKMTTKPAK</sequence>
<evidence type="ECO:0000259" key="2">
    <source>
        <dbReference type="Pfam" id="PF20467"/>
    </source>
</evidence>
<evidence type="ECO:0008006" key="4">
    <source>
        <dbReference type="Google" id="ProtNLM"/>
    </source>
</evidence>
<accession>A0A0F9DIC5</accession>
<reference evidence="3" key="1">
    <citation type="journal article" date="2015" name="Nature">
        <title>Complex archaea that bridge the gap between prokaryotes and eukaryotes.</title>
        <authorList>
            <person name="Spang A."/>
            <person name="Saw J.H."/>
            <person name="Jorgensen S.L."/>
            <person name="Zaremba-Niedzwiedzka K."/>
            <person name="Martijn J."/>
            <person name="Lind A.E."/>
            <person name="van Eijk R."/>
            <person name="Schleper C."/>
            <person name="Guy L."/>
            <person name="Ettema T.J."/>
        </authorList>
    </citation>
    <scope>NUCLEOTIDE SEQUENCE</scope>
</reference>
<dbReference type="InterPro" id="IPR046820">
    <property type="entry name" value="MmeI_TRD"/>
</dbReference>
<dbReference type="EMBL" id="LAZR01028817">
    <property type="protein sequence ID" value="KKL61443.1"/>
    <property type="molecule type" value="Genomic_DNA"/>
</dbReference>
<dbReference type="Pfam" id="PF20466">
    <property type="entry name" value="MmeI_TRD"/>
    <property type="match status" value="1"/>
</dbReference>